<dbReference type="InterPro" id="IPR043592">
    <property type="entry name" value="FMNL_animal"/>
</dbReference>
<dbReference type="PROSITE" id="PS51444">
    <property type="entry name" value="FH2"/>
    <property type="match status" value="1"/>
</dbReference>
<gene>
    <name evidence="3" type="ORF">M9458_013370</name>
</gene>
<protein>
    <recommendedName>
        <fullName evidence="2">FH2 domain-containing protein</fullName>
    </recommendedName>
</protein>
<feature type="non-terminal residue" evidence="3">
    <location>
        <position position="1"/>
    </location>
</feature>
<evidence type="ECO:0000313" key="3">
    <source>
        <dbReference type="EMBL" id="KAL0190672.1"/>
    </source>
</evidence>
<evidence type="ECO:0000259" key="2">
    <source>
        <dbReference type="PROSITE" id="PS51444"/>
    </source>
</evidence>
<evidence type="ECO:0000313" key="4">
    <source>
        <dbReference type="Proteomes" id="UP001529510"/>
    </source>
</evidence>
<dbReference type="PANTHER" id="PTHR45857">
    <property type="entry name" value="FORMIN-LIKE PROTEIN"/>
    <property type="match status" value="1"/>
</dbReference>
<dbReference type="InterPro" id="IPR042201">
    <property type="entry name" value="FH2_Formin_sf"/>
</dbReference>
<sequence>FDLRTVPVDFAECLMRFMPTESEVKMLRQYERERRPMDGLTDEDRFMMLFSKIERLPQRMTIMAFMGNFSDSLQMLTP</sequence>
<reference evidence="3 4" key="1">
    <citation type="submission" date="2024-05" db="EMBL/GenBank/DDBJ databases">
        <title>Genome sequencing and assembly of Indian major carp, Cirrhinus mrigala (Hamilton, 1822).</title>
        <authorList>
            <person name="Mohindra V."/>
            <person name="Chowdhury L.M."/>
            <person name="Lal K."/>
            <person name="Jena J.K."/>
        </authorList>
    </citation>
    <scope>NUCLEOTIDE SEQUENCE [LARGE SCALE GENOMIC DNA]</scope>
    <source>
        <strain evidence="3">CM1030</strain>
        <tissue evidence="3">Blood</tissue>
    </source>
</reference>
<feature type="non-terminal residue" evidence="3">
    <location>
        <position position="78"/>
    </location>
</feature>
<feature type="domain" description="FH2" evidence="2">
    <location>
        <begin position="1"/>
        <end position="78"/>
    </location>
</feature>
<dbReference type="AlphaFoldDB" id="A0ABD0QWQ9"/>
<comment type="similarity">
    <text evidence="1">Belongs to the formin homology family.</text>
</comment>
<proteinExistence type="inferred from homology"/>
<dbReference type="EMBL" id="JAMKFB020000006">
    <property type="protein sequence ID" value="KAL0190672.1"/>
    <property type="molecule type" value="Genomic_DNA"/>
</dbReference>
<dbReference type="Pfam" id="PF02181">
    <property type="entry name" value="FH2"/>
    <property type="match status" value="1"/>
</dbReference>
<keyword evidence="4" id="KW-1185">Reference proteome</keyword>
<evidence type="ECO:0000256" key="1">
    <source>
        <dbReference type="ARBA" id="ARBA00023449"/>
    </source>
</evidence>
<dbReference type="PANTHER" id="PTHR45857:SF1">
    <property type="entry name" value="FORMIN-LIKE 2B"/>
    <property type="match status" value="1"/>
</dbReference>
<dbReference type="SUPFAM" id="SSF101447">
    <property type="entry name" value="Formin homology 2 domain (FH2 domain)"/>
    <property type="match status" value="1"/>
</dbReference>
<dbReference type="Gene3D" id="1.20.58.2220">
    <property type="entry name" value="Formin, FH2 domain"/>
    <property type="match status" value="1"/>
</dbReference>
<organism evidence="3 4">
    <name type="scientific">Cirrhinus mrigala</name>
    <name type="common">Mrigala</name>
    <dbReference type="NCBI Taxonomy" id="683832"/>
    <lineage>
        <taxon>Eukaryota</taxon>
        <taxon>Metazoa</taxon>
        <taxon>Chordata</taxon>
        <taxon>Craniata</taxon>
        <taxon>Vertebrata</taxon>
        <taxon>Euteleostomi</taxon>
        <taxon>Actinopterygii</taxon>
        <taxon>Neopterygii</taxon>
        <taxon>Teleostei</taxon>
        <taxon>Ostariophysi</taxon>
        <taxon>Cypriniformes</taxon>
        <taxon>Cyprinidae</taxon>
        <taxon>Labeoninae</taxon>
        <taxon>Labeonini</taxon>
        <taxon>Cirrhinus</taxon>
    </lineage>
</organism>
<accession>A0ABD0QWQ9</accession>
<dbReference type="InterPro" id="IPR015425">
    <property type="entry name" value="FH2_Formin"/>
</dbReference>
<comment type="caution">
    <text evidence="3">The sequence shown here is derived from an EMBL/GenBank/DDBJ whole genome shotgun (WGS) entry which is preliminary data.</text>
</comment>
<dbReference type="Proteomes" id="UP001529510">
    <property type="component" value="Unassembled WGS sequence"/>
</dbReference>
<name>A0ABD0QWQ9_CIRMR</name>